<dbReference type="Proteomes" id="UP000004038">
    <property type="component" value="Unassembled WGS sequence"/>
</dbReference>
<proteinExistence type="predicted"/>
<organism evidence="2 3">
    <name type="scientific">Sinorhizobium meliloti CCNWSX0020</name>
    <dbReference type="NCBI Taxonomy" id="1107881"/>
    <lineage>
        <taxon>Bacteria</taxon>
        <taxon>Pseudomonadati</taxon>
        <taxon>Pseudomonadota</taxon>
        <taxon>Alphaproteobacteria</taxon>
        <taxon>Hyphomicrobiales</taxon>
        <taxon>Rhizobiaceae</taxon>
        <taxon>Sinorhizobium/Ensifer group</taxon>
        <taxon>Sinorhizobium</taxon>
    </lineage>
</organism>
<dbReference type="EMBL" id="AGVV01000026">
    <property type="protein sequence ID" value="EHK77184.1"/>
    <property type="molecule type" value="Genomic_DNA"/>
</dbReference>
<dbReference type="AlphaFoldDB" id="H0G0J6"/>
<dbReference type="InterPro" id="IPR054189">
    <property type="entry name" value="DUF6894"/>
</dbReference>
<dbReference type="PATRIC" id="fig|1107881.3.peg.3028"/>
<reference evidence="2 3" key="1">
    <citation type="journal article" date="2012" name="J. Bacteriol.">
        <title>Draft Genome Sequence of Sinorhizobium meliloti CCNWSX0020, a Nitrogen-Fixing Symbiont with Copper Tolerance Capability Isolated from Lead-Zinc Mine Tailings.</title>
        <authorList>
            <person name="Li Z."/>
            <person name="Ma Z."/>
            <person name="Hao X."/>
            <person name="Wei G."/>
        </authorList>
    </citation>
    <scope>NUCLEOTIDE SEQUENCE [LARGE SCALE GENOMIC DNA]</scope>
    <source>
        <strain evidence="2 3">CCNWSX0020</strain>
    </source>
</reference>
<accession>H0G0J6</accession>
<protein>
    <recommendedName>
        <fullName evidence="1">DUF6894 domain-containing protein</fullName>
    </recommendedName>
</protein>
<sequence>MSNMRKRITRDAHGWGNDMQLYFFDLHWDDDCFTDDEGILHFDEGSALYYAQRIADRIGRDADYGTLKVRIRSQTGALLATVTPSLGRVAEQDALLGRRRPGLFPHPFKAGREPAAAR</sequence>
<feature type="domain" description="DUF6894" evidence="1">
    <location>
        <begin position="21"/>
        <end position="83"/>
    </location>
</feature>
<evidence type="ECO:0000313" key="3">
    <source>
        <dbReference type="Proteomes" id="UP000004038"/>
    </source>
</evidence>
<evidence type="ECO:0000313" key="2">
    <source>
        <dbReference type="EMBL" id="EHK77184.1"/>
    </source>
</evidence>
<gene>
    <name evidence="2" type="ORF">SM0020_14904</name>
</gene>
<name>H0G0J6_RHIML</name>
<dbReference type="Pfam" id="PF21834">
    <property type="entry name" value="DUF6894"/>
    <property type="match status" value="1"/>
</dbReference>
<evidence type="ECO:0000259" key="1">
    <source>
        <dbReference type="Pfam" id="PF21834"/>
    </source>
</evidence>